<dbReference type="Proteomes" id="UP000177309">
    <property type="component" value="Unassembled WGS sequence"/>
</dbReference>
<accession>A0A1F4TQU6</accession>
<evidence type="ECO:0000313" key="4">
    <source>
        <dbReference type="Proteomes" id="UP000177309"/>
    </source>
</evidence>
<feature type="transmembrane region" description="Helical" evidence="2">
    <location>
        <begin position="7"/>
        <end position="27"/>
    </location>
</feature>
<dbReference type="NCBIfam" id="NF009314">
    <property type="entry name" value="PRK12674.1-2"/>
    <property type="match status" value="1"/>
</dbReference>
<dbReference type="PANTHER" id="PTHR34703:SF1">
    <property type="entry name" value="ANTIPORTER SUBUNIT MNHG2-RELATED"/>
    <property type="match status" value="1"/>
</dbReference>
<comment type="similarity">
    <text evidence="1">Belongs to the CPA3 antiporters (TC 2.A.63) subunit G family.</text>
</comment>
<dbReference type="PANTHER" id="PTHR34703">
    <property type="entry name" value="ANTIPORTER SUBUNIT MNHG2-RELATED"/>
    <property type="match status" value="1"/>
</dbReference>
<reference evidence="3 4" key="1">
    <citation type="journal article" date="2016" name="Nat. Commun.">
        <title>Thousands of microbial genomes shed light on interconnected biogeochemical processes in an aquifer system.</title>
        <authorList>
            <person name="Anantharaman K."/>
            <person name="Brown C.T."/>
            <person name="Hug L.A."/>
            <person name="Sharon I."/>
            <person name="Castelle C.J."/>
            <person name="Probst A.J."/>
            <person name="Thomas B.C."/>
            <person name="Singh A."/>
            <person name="Wilkins M.J."/>
            <person name="Karaoz U."/>
            <person name="Brodie E.L."/>
            <person name="Williams K.H."/>
            <person name="Hubbard S.S."/>
            <person name="Banfield J.F."/>
        </authorList>
    </citation>
    <scope>NUCLEOTIDE SEQUENCE [LARGE SCALE GENOMIC DNA]</scope>
</reference>
<feature type="transmembrane region" description="Helical" evidence="2">
    <location>
        <begin position="39"/>
        <end position="57"/>
    </location>
</feature>
<keyword evidence="2" id="KW-0812">Transmembrane</keyword>
<dbReference type="AlphaFoldDB" id="A0A1F4TQU6"/>
<protein>
    <recommendedName>
        <fullName evidence="5">Na+/H+ antiporter subunit G</fullName>
    </recommendedName>
</protein>
<name>A0A1F4TQU6_UNCSA</name>
<gene>
    <name evidence="3" type="ORF">A2462_06055</name>
</gene>
<sequence>MIIVADVFFALGMLFISFGVIGIMRFPDVYTRLHPAGKAGTGGVLSIFIGLMIYSGLSHFSWRIFLIAVFILITSPVASHAIARGALESGIKPWEAKND</sequence>
<dbReference type="NCBIfam" id="TIGR01300">
    <property type="entry name" value="CPA3_mnhG_phaG"/>
    <property type="match status" value="1"/>
</dbReference>
<comment type="caution">
    <text evidence="3">The sequence shown here is derived from an EMBL/GenBank/DDBJ whole genome shotgun (WGS) entry which is preliminary data.</text>
</comment>
<evidence type="ECO:0008006" key="5">
    <source>
        <dbReference type="Google" id="ProtNLM"/>
    </source>
</evidence>
<evidence type="ECO:0000256" key="2">
    <source>
        <dbReference type="SAM" id="Phobius"/>
    </source>
</evidence>
<dbReference type="Pfam" id="PF03334">
    <property type="entry name" value="PhaG_MnhG_YufB"/>
    <property type="match status" value="1"/>
</dbReference>
<organism evidence="3 4">
    <name type="scientific">candidate division WOR-1 bacterium RIFOXYC2_FULL_41_25</name>
    <dbReference type="NCBI Taxonomy" id="1802586"/>
    <lineage>
        <taxon>Bacteria</taxon>
        <taxon>Bacillati</taxon>
        <taxon>Saganbacteria</taxon>
    </lineage>
</organism>
<evidence type="ECO:0000313" key="3">
    <source>
        <dbReference type="EMBL" id="OGC35102.1"/>
    </source>
</evidence>
<dbReference type="EMBL" id="MEUI01000008">
    <property type="protein sequence ID" value="OGC35102.1"/>
    <property type="molecule type" value="Genomic_DNA"/>
</dbReference>
<feature type="transmembrane region" description="Helical" evidence="2">
    <location>
        <begin position="64"/>
        <end position="83"/>
    </location>
</feature>
<evidence type="ECO:0000256" key="1">
    <source>
        <dbReference type="ARBA" id="ARBA00008404"/>
    </source>
</evidence>
<keyword evidence="2" id="KW-1133">Transmembrane helix</keyword>
<dbReference type="InterPro" id="IPR005133">
    <property type="entry name" value="PhaG_MnhG_YufB"/>
</dbReference>
<keyword evidence="2" id="KW-0472">Membrane</keyword>
<dbReference type="GO" id="GO:0015385">
    <property type="term" value="F:sodium:proton antiporter activity"/>
    <property type="evidence" value="ECO:0007669"/>
    <property type="project" value="TreeGrafter"/>
</dbReference>
<proteinExistence type="inferred from homology"/>